<keyword evidence="2" id="KW-1185">Reference proteome</keyword>
<dbReference type="InterPro" id="IPR014937">
    <property type="entry name" value="DUF1810"/>
</dbReference>
<dbReference type="Proteomes" id="UP000194139">
    <property type="component" value="Chromosome"/>
</dbReference>
<dbReference type="EMBL" id="CP021109">
    <property type="protein sequence ID" value="ARP88736.1"/>
    <property type="molecule type" value="Genomic_DNA"/>
</dbReference>
<dbReference type="AlphaFoldDB" id="A0A1W6Z618"/>
<dbReference type="Gene3D" id="1.25.40.380">
    <property type="entry name" value="Protein of unknown function DUF1810"/>
    <property type="match status" value="1"/>
</dbReference>
<accession>A0A1W6Z618</accession>
<reference evidence="1 2" key="1">
    <citation type="submission" date="2017-05" db="EMBL/GenBank/DDBJ databases">
        <title>Complete and WGS of Bordetella genogroups.</title>
        <authorList>
            <person name="Spilker T."/>
            <person name="LiPuma J."/>
        </authorList>
    </citation>
    <scope>NUCLEOTIDE SEQUENCE [LARGE SCALE GENOMIC DNA]</scope>
    <source>
        <strain evidence="1 2">AU17164</strain>
    </source>
</reference>
<organism evidence="1 2">
    <name type="scientific">Bordetella genomosp. 9</name>
    <dbReference type="NCBI Taxonomy" id="1416803"/>
    <lineage>
        <taxon>Bacteria</taxon>
        <taxon>Pseudomonadati</taxon>
        <taxon>Pseudomonadota</taxon>
        <taxon>Betaproteobacteria</taxon>
        <taxon>Burkholderiales</taxon>
        <taxon>Alcaligenaceae</taxon>
        <taxon>Bordetella</taxon>
    </lineage>
</organism>
<evidence type="ECO:0000313" key="1">
    <source>
        <dbReference type="EMBL" id="ARP88736.1"/>
    </source>
</evidence>
<evidence type="ECO:0000313" key="2">
    <source>
        <dbReference type="Proteomes" id="UP000194139"/>
    </source>
</evidence>
<sequence length="139" mass="15866">MNDPYGLQRFVQAQDPVFDAVCRELAEGRKRSHWMWFVFPQIQGLGRSEMARRYGISCLDEARAYLRHPVLGERLRHACSLVARAPAGTAADIFGPTDAVKFRSCLTLFTWAAPEETIFRECLDRFFQGQADPLTLSRL</sequence>
<dbReference type="Pfam" id="PF08837">
    <property type="entry name" value="DUF1810"/>
    <property type="match status" value="1"/>
</dbReference>
<name>A0A1W6Z618_9BORD</name>
<dbReference type="OrthoDB" id="9801870at2"/>
<dbReference type="SUPFAM" id="SSF140736">
    <property type="entry name" value="Rv1873-like"/>
    <property type="match status" value="1"/>
</dbReference>
<dbReference type="InterPro" id="IPR036287">
    <property type="entry name" value="Rv1873-like_sf"/>
</dbReference>
<gene>
    <name evidence="1" type="ORF">CAL13_14220</name>
</gene>
<dbReference type="PIRSF" id="PIRSF008546">
    <property type="entry name" value="UCP008546"/>
    <property type="match status" value="1"/>
</dbReference>
<protein>
    <submittedName>
        <fullName evidence="1">Calpastatin</fullName>
    </submittedName>
</protein>
<proteinExistence type="predicted"/>